<organism evidence="6 7">
    <name type="scientific">Phototrophicus methaneseepsis</name>
    <dbReference type="NCBI Taxonomy" id="2710758"/>
    <lineage>
        <taxon>Bacteria</taxon>
        <taxon>Bacillati</taxon>
        <taxon>Chloroflexota</taxon>
        <taxon>Candidatus Thermofontia</taxon>
        <taxon>Phototrophicales</taxon>
        <taxon>Phototrophicaceae</taxon>
        <taxon>Phototrophicus</taxon>
    </lineage>
</organism>
<dbReference type="NCBIfam" id="NF001696">
    <property type="entry name" value="PRK00451.1"/>
    <property type="match status" value="1"/>
</dbReference>
<dbReference type="InterPro" id="IPR015421">
    <property type="entry name" value="PyrdxlP-dep_Trfase_major"/>
</dbReference>
<dbReference type="Pfam" id="PF02347">
    <property type="entry name" value="GDC-P"/>
    <property type="match status" value="1"/>
</dbReference>
<name>A0A7S8ICQ5_9CHLR</name>
<sequence>MGYIPHTEVERQQMLAAIGVTTIEDLFEAVPASHRFPKLDLPGPLSEMEVASEMQALAEANEHAGDFAMFRGAGAYHHFVPAAVNHILLRGEFYTAYTPYQPELSQGTLQATYEYQSMMCALTGMDAANASHYDGATSLAEAVTVAVQVGRSKRNKIILSHAIHPQYREVVRTYHQGRGLEIVGDEATASLEELSELIDSDTAMIAVSYPNFFGQIEDFAKIVEVAHEKGALVVFVANPLMLALFKSPGELGADIVVGEAQPLGVPLSYGGPYLGYFATRTAYVRKIAGRIIGETVDADGKKAYVMTLRPREQDIRREKASSNICTNQGLMALAASVYLALMGRNGLRKVAQLSYHKAHYAADQIDKIDGYKVWRSKPFFNEFVVKCLKPVSEINNALIAEGIIGGYDLGQDYPHLKDHMLLCVTEMNAKAEIDALVDILKGLA</sequence>
<dbReference type="Gene3D" id="3.40.640.10">
    <property type="entry name" value="Type I PLP-dependent aspartate aminotransferase-like (Major domain)"/>
    <property type="match status" value="1"/>
</dbReference>
<evidence type="ECO:0000259" key="5">
    <source>
        <dbReference type="Pfam" id="PF02347"/>
    </source>
</evidence>
<gene>
    <name evidence="4 6" type="primary">gcvPA</name>
    <name evidence="6" type="ORF">G4Y79_19190</name>
</gene>
<dbReference type="GO" id="GO:0009116">
    <property type="term" value="P:nucleoside metabolic process"/>
    <property type="evidence" value="ECO:0007669"/>
    <property type="project" value="InterPro"/>
</dbReference>
<dbReference type="InterPro" id="IPR015424">
    <property type="entry name" value="PyrdxlP-dep_Trfase"/>
</dbReference>
<dbReference type="PIRSF" id="PIRSF006815">
    <property type="entry name" value="GcvPA"/>
    <property type="match status" value="1"/>
</dbReference>
<keyword evidence="2 4" id="KW-0560">Oxidoreductase</keyword>
<dbReference type="InterPro" id="IPR023010">
    <property type="entry name" value="GcvPA"/>
</dbReference>
<feature type="domain" description="Glycine cleavage system P-protein N-terminal" evidence="5">
    <location>
        <begin position="3"/>
        <end position="440"/>
    </location>
</feature>
<comment type="function">
    <text evidence="1 4">The glycine cleavage system catalyzes the degradation of glycine. The P protein binds the alpha-amino group of glycine through its pyridoxal phosphate cofactor; CO(2) is released and the remaining methylamine moiety is then transferred to the lipoamide cofactor of the H protein.</text>
</comment>
<comment type="catalytic activity">
    <reaction evidence="3 4">
        <text>N(6)-[(R)-lipoyl]-L-lysyl-[glycine-cleavage complex H protein] + glycine + H(+) = N(6)-[(R)-S(8)-aminomethyldihydrolipoyl]-L-lysyl-[glycine-cleavage complex H protein] + CO2</text>
        <dbReference type="Rhea" id="RHEA:24304"/>
        <dbReference type="Rhea" id="RHEA-COMP:10494"/>
        <dbReference type="Rhea" id="RHEA-COMP:10495"/>
        <dbReference type="ChEBI" id="CHEBI:15378"/>
        <dbReference type="ChEBI" id="CHEBI:16526"/>
        <dbReference type="ChEBI" id="CHEBI:57305"/>
        <dbReference type="ChEBI" id="CHEBI:83099"/>
        <dbReference type="ChEBI" id="CHEBI:83143"/>
        <dbReference type="EC" id="1.4.4.2"/>
    </reaction>
</comment>
<keyword evidence="7" id="KW-1185">Reference proteome</keyword>
<comment type="subunit">
    <text evidence="4">The glycine cleavage system is composed of four proteins: P, T, L and H. In this organism, the P 'protein' is a heterodimer of two subunits.</text>
</comment>
<dbReference type="SUPFAM" id="SSF53383">
    <property type="entry name" value="PLP-dependent transferases"/>
    <property type="match status" value="1"/>
</dbReference>
<dbReference type="InterPro" id="IPR049315">
    <property type="entry name" value="GDC-P_N"/>
</dbReference>
<dbReference type="Gene3D" id="3.90.1150.10">
    <property type="entry name" value="Aspartate Aminotransferase, domain 1"/>
    <property type="match status" value="1"/>
</dbReference>
<evidence type="ECO:0000256" key="4">
    <source>
        <dbReference type="HAMAP-Rule" id="MF_00712"/>
    </source>
</evidence>
<proteinExistence type="inferred from homology"/>
<evidence type="ECO:0000313" key="6">
    <source>
        <dbReference type="EMBL" id="QPC81795.1"/>
    </source>
</evidence>
<reference evidence="6 7" key="1">
    <citation type="submission" date="2020-02" db="EMBL/GenBank/DDBJ databases">
        <authorList>
            <person name="Zheng R.K."/>
            <person name="Sun C.M."/>
        </authorList>
    </citation>
    <scope>NUCLEOTIDE SEQUENCE [LARGE SCALE GENOMIC DNA]</scope>
    <source>
        <strain evidence="7">rifampicinis</strain>
    </source>
</reference>
<dbReference type="CDD" id="cd00613">
    <property type="entry name" value="GDC-P"/>
    <property type="match status" value="1"/>
</dbReference>
<dbReference type="EC" id="1.4.4.2" evidence="4"/>
<dbReference type="HAMAP" id="MF_00712">
    <property type="entry name" value="GcvPA"/>
    <property type="match status" value="1"/>
</dbReference>
<dbReference type="InterPro" id="IPR015422">
    <property type="entry name" value="PyrdxlP-dep_Trfase_small"/>
</dbReference>
<dbReference type="PANTHER" id="PTHR42806:SF1">
    <property type="entry name" value="GLYCINE DEHYDROGENASE (DECARBOXYLATING)"/>
    <property type="match status" value="1"/>
</dbReference>
<dbReference type="InterPro" id="IPR020581">
    <property type="entry name" value="GDC_P"/>
</dbReference>
<dbReference type="EMBL" id="CP062983">
    <property type="protein sequence ID" value="QPC81795.1"/>
    <property type="molecule type" value="Genomic_DNA"/>
</dbReference>
<dbReference type="GO" id="GO:0019464">
    <property type="term" value="P:glycine decarboxylation via glycine cleavage system"/>
    <property type="evidence" value="ECO:0007669"/>
    <property type="project" value="UniProtKB-UniRule"/>
</dbReference>
<dbReference type="Proteomes" id="UP000594468">
    <property type="component" value="Chromosome"/>
</dbReference>
<comment type="similarity">
    <text evidence="4">Belongs to the GcvP family. N-terminal subunit subfamily.</text>
</comment>
<dbReference type="RefSeq" id="WP_195169866.1">
    <property type="nucleotide sequence ID" value="NZ_CP062983.1"/>
</dbReference>
<evidence type="ECO:0000256" key="3">
    <source>
        <dbReference type="ARBA" id="ARBA00049026"/>
    </source>
</evidence>
<evidence type="ECO:0000256" key="1">
    <source>
        <dbReference type="ARBA" id="ARBA00003788"/>
    </source>
</evidence>
<dbReference type="PANTHER" id="PTHR42806">
    <property type="entry name" value="GLYCINE CLEAVAGE SYSTEM P-PROTEIN"/>
    <property type="match status" value="1"/>
</dbReference>
<dbReference type="KEGG" id="pmet:G4Y79_19190"/>
<dbReference type="AlphaFoldDB" id="A0A7S8ICQ5"/>
<dbReference type="GO" id="GO:0004375">
    <property type="term" value="F:glycine dehydrogenase (decarboxylating) activity"/>
    <property type="evidence" value="ECO:0007669"/>
    <property type="project" value="UniProtKB-EC"/>
</dbReference>
<evidence type="ECO:0000256" key="2">
    <source>
        <dbReference type="ARBA" id="ARBA00023002"/>
    </source>
</evidence>
<evidence type="ECO:0000313" key="7">
    <source>
        <dbReference type="Proteomes" id="UP000594468"/>
    </source>
</evidence>
<protein>
    <recommendedName>
        <fullName evidence="4">Probable glycine dehydrogenase (decarboxylating) subunit 1</fullName>
        <ecNumber evidence="4">1.4.4.2</ecNumber>
    </recommendedName>
    <alternativeName>
        <fullName evidence="4">Glycine cleavage system P-protein subunit 1</fullName>
    </alternativeName>
    <alternativeName>
        <fullName evidence="4">Glycine decarboxylase subunit 1</fullName>
    </alternativeName>
    <alternativeName>
        <fullName evidence="4">Glycine dehydrogenase (aminomethyl-transferring) subunit 1</fullName>
    </alternativeName>
</protein>
<accession>A0A7S8ICQ5</accession>